<dbReference type="WBParaSite" id="EVEC_0000755701-mRNA-1">
    <property type="protein sequence ID" value="EVEC_0000755701-mRNA-1"/>
    <property type="gene ID" value="EVEC_0000755701"/>
</dbReference>
<sequence length="488" mass="55038">MTQFFAIKPLLIVALYIHQLIYIAGPFFGSHFLMGGERYEVGKPEAFLFGENSDLDFLEGKPAQFPYMRQPVTDPVKTLNALINLRRDSVKLVKVKNRDSESMEEDKDYFTIEFCFDCDSACYVQIHFFATETIRNGCVTFLYQYPDLKPSPQYYFDVGAEQHFNQYVIKQDLFTDFNMHYEAGLYFPIVIELRTVDCGVEQVQTTMASVNLSTDQNATFVMKPLKQKLIADGVIYLLQEIYGIENKEHDLNDENGSECIICLSDIRDTVILPCRHLCICNACAETLRYRQNSCPICRSPFRALLQLKTMRVVSSVPITDQYCSTQHTRSQTRFICSVFRYETMTLVEALNGPISHIQSCIVPTAPPASEDDSAYESSAAINQSPIKALKETRGVLFISLLFARSFVEKNAFSTSDHDLETDENAVYIEMKSTSEFCHRASYAEGSDGASASDSCCEVSAGGSQRIEAEVAEESEEPNSVVIEVANDK</sequence>
<name>A0A0N4VAP2_ENTVE</name>
<evidence type="ECO:0000256" key="4">
    <source>
        <dbReference type="ARBA" id="ARBA00022723"/>
    </source>
</evidence>
<keyword evidence="5 8" id="KW-0863">Zinc-finger</keyword>
<organism evidence="13">
    <name type="scientific">Enterobius vermicularis</name>
    <name type="common">Human pinworm</name>
    <dbReference type="NCBI Taxonomy" id="51028"/>
    <lineage>
        <taxon>Eukaryota</taxon>
        <taxon>Metazoa</taxon>
        <taxon>Ecdysozoa</taxon>
        <taxon>Nematoda</taxon>
        <taxon>Chromadorea</taxon>
        <taxon>Rhabditida</taxon>
        <taxon>Spirurina</taxon>
        <taxon>Oxyuridomorpha</taxon>
        <taxon>Oxyuroidea</taxon>
        <taxon>Oxyuridae</taxon>
        <taxon>Enterobius</taxon>
    </lineage>
</organism>
<dbReference type="InterPro" id="IPR001841">
    <property type="entry name" value="Znf_RING"/>
</dbReference>
<evidence type="ECO:0000256" key="5">
    <source>
        <dbReference type="ARBA" id="ARBA00022771"/>
    </source>
</evidence>
<protein>
    <recommendedName>
        <fullName evidence="2">RING-type E3 ubiquitin transferase</fullName>
        <ecNumber evidence="2">2.3.2.27</ecNumber>
    </recommendedName>
</protein>
<evidence type="ECO:0000256" key="9">
    <source>
        <dbReference type="SAM" id="Phobius"/>
    </source>
</evidence>
<evidence type="ECO:0000313" key="12">
    <source>
        <dbReference type="Proteomes" id="UP000274131"/>
    </source>
</evidence>
<dbReference type="GO" id="GO:0061630">
    <property type="term" value="F:ubiquitin protein ligase activity"/>
    <property type="evidence" value="ECO:0007669"/>
    <property type="project" value="UniProtKB-EC"/>
</dbReference>
<feature type="transmembrane region" description="Helical" evidence="9">
    <location>
        <begin position="6"/>
        <end position="28"/>
    </location>
</feature>
<dbReference type="InterPro" id="IPR058981">
    <property type="entry name" value="MGRN1/RNF157-like_N"/>
</dbReference>
<reference evidence="11 12" key="2">
    <citation type="submission" date="2018-10" db="EMBL/GenBank/DDBJ databases">
        <authorList>
            <consortium name="Pathogen Informatics"/>
        </authorList>
    </citation>
    <scope>NUCLEOTIDE SEQUENCE [LARGE SCALE GENOMIC DNA]</scope>
</reference>
<dbReference type="Pfam" id="PF26192">
    <property type="entry name" value="RNF157-like_N"/>
    <property type="match status" value="1"/>
</dbReference>
<dbReference type="InterPro" id="IPR045194">
    <property type="entry name" value="MGRN1/RNF157-like"/>
</dbReference>
<reference evidence="13" key="1">
    <citation type="submission" date="2017-02" db="UniProtKB">
        <authorList>
            <consortium name="WormBaseParasite"/>
        </authorList>
    </citation>
    <scope>IDENTIFICATION</scope>
</reference>
<evidence type="ECO:0000256" key="2">
    <source>
        <dbReference type="ARBA" id="ARBA00012483"/>
    </source>
</evidence>
<comment type="catalytic activity">
    <reaction evidence="1">
        <text>S-ubiquitinyl-[E2 ubiquitin-conjugating enzyme]-L-cysteine + [acceptor protein]-L-lysine = [E2 ubiquitin-conjugating enzyme]-L-cysteine + N(6)-ubiquitinyl-[acceptor protein]-L-lysine.</text>
        <dbReference type="EC" id="2.3.2.27"/>
    </reaction>
</comment>
<keyword evidence="4" id="KW-0479">Metal-binding</keyword>
<accession>A0A0N4VAP2</accession>
<keyword evidence="12" id="KW-1185">Reference proteome</keyword>
<dbReference type="Proteomes" id="UP000274131">
    <property type="component" value="Unassembled WGS sequence"/>
</dbReference>
<dbReference type="EMBL" id="UXUI01008759">
    <property type="protein sequence ID" value="VDD92308.1"/>
    <property type="molecule type" value="Genomic_DNA"/>
</dbReference>
<dbReference type="Pfam" id="PF13920">
    <property type="entry name" value="zf-C3HC4_3"/>
    <property type="match status" value="1"/>
</dbReference>
<dbReference type="GO" id="GO:0005737">
    <property type="term" value="C:cytoplasm"/>
    <property type="evidence" value="ECO:0007669"/>
    <property type="project" value="TreeGrafter"/>
</dbReference>
<dbReference type="EC" id="2.3.2.27" evidence="2"/>
<dbReference type="OrthoDB" id="10014838at2759"/>
<dbReference type="Gene3D" id="3.30.40.10">
    <property type="entry name" value="Zinc/RING finger domain, C3HC4 (zinc finger)"/>
    <property type="match status" value="1"/>
</dbReference>
<dbReference type="InterPro" id="IPR013083">
    <property type="entry name" value="Znf_RING/FYVE/PHD"/>
</dbReference>
<keyword evidence="9" id="KW-1133">Transmembrane helix</keyword>
<feature type="domain" description="RING-type" evidence="10">
    <location>
        <begin position="259"/>
        <end position="298"/>
    </location>
</feature>
<dbReference type="SMART" id="SM00184">
    <property type="entry name" value="RING"/>
    <property type="match status" value="1"/>
</dbReference>
<proteinExistence type="predicted"/>
<evidence type="ECO:0000313" key="13">
    <source>
        <dbReference type="WBParaSite" id="EVEC_0000755701-mRNA-1"/>
    </source>
</evidence>
<dbReference type="FunFam" id="3.30.40.10:FF:000625">
    <property type="entry name" value="E3 ubiquitin ligase Rnf157"/>
    <property type="match status" value="1"/>
</dbReference>
<dbReference type="PANTHER" id="PTHR22996:SF0">
    <property type="entry name" value="RE60872P-RELATED"/>
    <property type="match status" value="1"/>
</dbReference>
<evidence type="ECO:0000259" key="10">
    <source>
        <dbReference type="PROSITE" id="PS50089"/>
    </source>
</evidence>
<dbReference type="PROSITE" id="PS50089">
    <property type="entry name" value="ZF_RING_2"/>
    <property type="match status" value="1"/>
</dbReference>
<keyword evidence="6" id="KW-0833">Ubl conjugation pathway</keyword>
<evidence type="ECO:0000256" key="3">
    <source>
        <dbReference type="ARBA" id="ARBA00022679"/>
    </source>
</evidence>
<evidence type="ECO:0000256" key="7">
    <source>
        <dbReference type="ARBA" id="ARBA00022833"/>
    </source>
</evidence>
<keyword evidence="9" id="KW-0472">Membrane</keyword>
<keyword evidence="9" id="KW-0812">Transmembrane</keyword>
<evidence type="ECO:0000256" key="1">
    <source>
        <dbReference type="ARBA" id="ARBA00000900"/>
    </source>
</evidence>
<evidence type="ECO:0000256" key="8">
    <source>
        <dbReference type="PROSITE-ProRule" id="PRU00175"/>
    </source>
</evidence>
<dbReference type="STRING" id="51028.A0A0N4VAP2"/>
<evidence type="ECO:0000313" key="11">
    <source>
        <dbReference type="EMBL" id="VDD92308.1"/>
    </source>
</evidence>
<dbReference type="GO" id="GO:0016567">
    <property type="term" value="P:protein ubiquitination"/>
    <property type="evidence" value="ECO:0007669"/>
    <property type="project" value="TreeGrafter"/>
</dbReference>
<dbReference type="GO" id="GO:0008270">
    <property type="term" value="F:zinc ion binding"/>
    <property type="evidence" value="ECO:0007669"/>
    <property type="project" value="UniProtKB-KW"/>
</dbReference>
<dbReference type="AlphaFoldDB" id="A0A0N4VAP2"/>
<dbReference type="SUPFAM" id="SSF57850">
    <property type="entry name" value="RING/U-box"/>
    <property type="match status" value="1"/>
</dbReference>
<keyword evidence="7" id="KW-0862">Zinc</keyword>
<dbReference type="PANTHER" id="PTHR22996">
    <property type="entry name" value="MAHOGUNIN"/>
    <property type="match status" value="1"/>
</dbReference>
<keyword evidence="3" id="KW-0808">Transferase</keyword>
<evidence type="ECO:0000256" key="6">
    <source>
        <dbReference type="ARBA" id="ARBA00022786"/>
    </source>
</evidence>
<gene>
    <name evidence="11" type="ORF">EVEC_LOCUS7059</name>
</gene>